<feature type="transmembrane region" description="Helical" evidence="7">
    <location>
        <begin position="176"/>
        <end position="196"/>
    </location>
</feature>
<dbReference type="Proteomes" id="UP000554482">
    <property type="component" value="Unassembled WGS sequence"/>
</dbReference>
<dbReference type="AlphaFoldDB" id="A0A7J6X3F0"/>
<protein>
    <submittedName>
        <fullName evidence="8">Folate-biopterin transporter 1 protein</fullName>
    </submittedName>
</protein>
<comment type="similarity">
    <text evidence="2">Belongs to the major facilitator superfamily. Folate-biopterin transporter (TC 2.A.71) family.</text>
</comment>
<keyword evidence="9" id="KW-1185">Reference proteome</keyword>
<reference evidence="8 9" key="1">
    <citation type="submission" date="2020-06" db="EMBL/GenBank/DDBJ databases">
        <title>Transcriptomic and genomic resources for Thalictrum thalictroides and T. hernandezii: Facilitating candidate gene discovery in an emerging model plant lineage.</title>
        <authorList>
            <person name="Arias T."/>
            <person name="Riano-Pachon D.M."/>
            <person name="Di Stilio V.S."/>
        </authorList>
    </citation>
    <scope>NUCLEOTIDE SEQUENCE [LARGE SCALE GENOMIC DNA]</scope>
    <source>
        <strain evidence="9">cv. WT478/WT964</strain>
        <tissue evidence="8">Leaves</tissue>
    </source>
</reference>
<dbReference type="SUPFAM" id="SSF103473">
    <property type="entry name" value="MFS general substrate transporter"/>
    <property type="match status" value="1"/>
</dbReference>
<evidence type="ECO:0000256" key="3">
    <source>
        <dbReference type="ARBA" id="ARBA00022448"/>
    </source>
</evidence>
<dbReference type="NCBIfam" id="TIGR00788">
    <property type="entry name" value="fbt"/>
    <property type="match status" value="1"/>
</dbReference>
<comment type="subcellular location">
    <subcellularLocation>
        <location evidence="1">Membrane</location>
        <topology evidence="1">Multi-pass membrane protein</topology>
    </subcellularLocation>
</comment>
<keyword evidence="3" id="KW-0813">Transport</keyword>
<dbReference type="InterPro" id="IPR004324">
    <property type="entry name" value="FBT"/>
</dbReference>
<feature type="transmembrane region" description="Helical" evidence="7">
    <location>
        <begin position="393"/>
        <end position="413"/>
    </location>
</feature>
<evidence type="ECO:0000313" key="9">
    <source>
        <dbReference type="Proteomes" id="UP000554482"/>
    </source>
</evidence>
<dbReference type="InterPro" id="IPR036259">
    <property type="entry name" value="MFS_trans_sf"/>
</dbReference>
<dbReference type="PANTHER" id="PTHR31585">
    <property type="entry name" value="FOLATE-BIOPTERIN TRANSPORTER 1, CHLOROPLASTIC"/>
    <property type="match status" value="1"/>
</dbReference>
<comment type="caution">
    <text evidence="8">The sequence shown here is derived from an EMBL/GenBank/DDBJ whole genome shotgun (WGS) entry which is preliminary data.</text>
</comment>
<evidence type="ECO:0000256" key="1">
    <source>
        <dbReference type="ARBA" id="ARBA00004141"/>
    </source>
</evidence>
<keyword evidence="5 7" id="KW-1133">Transmembrane helix</keyword>
<dbReference type="PANTHER" id="PTHR31585:SF12">
    <property type="entry name" value="FOLATE-BIOPTERIN TRANSPORTER 9, CHLOROPLASTIC-RELATED"/>
    <property type="match status" value="1"/>
</dbReference>
<evidence type="ECO:0000256" key="4">
    <source>
        <dbReference type="ARBA" id="ARBA00022692"/>
    </source>
</evidence>
<proteinExistence type="inferred from homology"/>
<evidence type="ECO:0000256" key="2">
    <source>
        <dbReference type="ARBA" id="ARBA00007015"/>
    </source>
</evidence>
<feature type="transmembrane region" description="Helical" evidence="7">
    <location>
        <begin position="331"/>
        <end position="349"/>
    </location>
</feature>
<dbReference type="Gene3D" id="1.20.1250.20">
    <property type="entry name" value="MFS general substrate transporter like domains"/>
    <property type="match status" value="1"/>
</dbReference>
<evidence type="ECO:0000313" key="8">
    <source>
        <dbReference type="EMBL" id="KAF5202882.1"/>
    </source>
</evidence>
<feature type="transmembrane region" description="Helical" evidence="7">
    <location>
        <begin position="267"/>
        <end position="285"/>
    </location>
</feature>
<feature type="transmembrane region" description="Helical" evidence="7">
    <location>
        <begin position="461"/>
        <end position="489"/>
    </location>
</feature>
<dbReference type="Pfam" id="PF03092">
    <property type="entry name" value="BT1"/>
    <property type="match status" value="1"/>
</dbReference>
<keyword evidence="4 7" id="KW-0812">Transmembrane</keyword>
<evidence type="ECO:0000256" key="5">
    <source>
        <dbReference type="ARBA" id="ARBA00022989"/>
    </source>
</evidence>
<gene>
    <name evidence="8" type="ORF">FRX31_007529</name>
</gene>
<evidence type="ECO:0000256" key="6">
    <source>
        <dbReference type="ARBA" id="ARBA00023136"/>
    </source>
</evidence>
<dbReference type="EMBL" id="JABWDY010007512">
    <property type="protein sequence ID" value="KAF5202882.1"/>
    <property type="molecule type" value="Genomic_DNA"/>
</dbReference>
<keyword evidence="6 7" id="KW-0472">Membrane</keyword>
<feature type="transmembrane region" description="Helical" evidence="7">
    <location>
        <begin position="501"/>
        <end position="521"/>
    </location>
</feature>
<sequence>MIYTKTRPIANPFIPTTQKLKSEPIKPSQNVQFNLIYGCHHQNPRLSSSQNTTNKPINPKTNFLKPIILTPNKIPLKIDKTKPRNNKNIHFPQKGSEQMLFLCGFGYWVQGFRCFPWLALNFHMAHTLKLHPSTLQLVQNSANLPMVAKPLYGVLSDALYINGAHRIPYISIGAEINFTVFLQVLSWGTLALIPVAGDSFPTLMACLLVGNLGASITEVAKDALVAEYGQKWKMKSLQSYAFMALAAGGILGNLFGGYFLFKTQQPKFMFLLFTLILSAQLTSSIRTREDSLGLPSLPSHHLVRKSISENLRGQFTNLVTAISEEKISSPLYWIVASIAVVPILSGANFCYQTQYLNLDASIIGMSKVIGQIMLLSAAVLYDRWWKRIPMRNFIITVQIVYAASLLLDLILVKQYNMKLGISNEVYVLCLSGVAETVAQFKLLPFTVLFAKLCPPGCEGSLTSFLASVLCLSSIISGFLGVGLASLIGISAGNYSSLSSGIILQFIAALVPLIWISFVPMYQFEEEKRLKGVRSKRNRRRLKR</sequence>
<name>A0A7J6X3F0_THATH</name>
<dbReference type="GO" id="GO:0016020">
    <property type="term" value="C:membrane"/>
    <property type="evidence" value="ECO:0007669"/>
    <property type="project" value="UniProtKB-SubCell"/>
</dbReference>
<dbReference type="InterPro" id="IPR039309">
    <property type="entry name" value="BT1"/>
</dbReference>
<feature type="transmembrane region" description="Helical" evidence="7">
    <location>
        <begin position="361"/>
        <end position="381"/>
    </location>
</feature>
<dbReference type="OrthoDB" id="1923497at2759"/>
<organism evidence="8 9">
    <name type="scientific">Thalictrum thalictroides</name>
    <name type="common">Rue-anemone</name>
    <name type="synonym">Anemone thalictroides</name>
    <dbReference type="NCBI Taxonomy" id="46969"/>
    <lineage>
        <taxon>Eukaryota</taxon>
        <taxon>Viridiplantae</taxon>
        <taxon>Streptophyta</taxon>
        <taxon>Embryophyta</taxon>
        <taxon>Tracheophyta</taxon>
        <taxon>Spermatophyta</taxon>
        <taxon>Magnoliopsida</taxon>
        <taxon>Ranunculales</taxon>
        <taxon>Ranunculaceae</taxon>
        <taxon>Thalictroideae</taxon>
        <taxon>Thalictrum</taxon>
    </lineage>
</organism>
<evidence type="ECO:0000256" key="7">
    <source>
        <dbReference type="SAM" id="Phobius"/>
    </source>
</evidence>
<accession>A0A7J6X3F0</accession>
<feature type="transmembrane region" description="Helical" evidence="7">
    <location>
        <begin position="240"/>
        <end position="261"/>
    </location>
</feature>